<dbReference type="InterPro" id="IPR042099">
    <property type="entry name" value="ANL_N_sf"/>
</dbReference>
<sequence>MPDTVANSLVMALKALACVFDLVTYIPYYLIQRPDQVLARSNRVKAVPQDGDPSKPWRSVDVQNQELATSMYPECRTLAELFDRACRHFAQQPSLGTREVLSEEEEKQPNGKVFKKVVLGEYHWITYEELANRVTNFGRGLLMLGQKPTSKLVIFAETRADWMVSAQACFKYNFQVVTLYATLGANAVAHGIKETEVSHVITSLDLLPKFKDVLPQTPSVTHVIVMVKTKQELASARSALPETVQVVAMGEVEAMGERSERQSDLTVSPPTPDDIAVIMYTSGSTGLPKGVMISHRNLLCGTAGQTDRIPGLGSSDVYVGYLPLAHVLELSAEVSCVAKGTRIGYSSPTTLTDKSTKIKRGSKGDVSVLKPTLVAAVPVIMDRIYKNVWENINSAPLMKRVLFQFAFDYKLKHFQKGFSTPLCDRIVFKNVKNLMGGRVRLMLSGGAPLSADTQLFMNVCFCCRLGQGYGLTETCGAGTVVDFADLSVERVGAPLICSEFILRDWPEGNYLSSNKPFPQGEILIGGGNITQGYYNNPEKTAEDYTTINGVRYFCSGDIGQFEADGCLRIIDRKKDLVKLQHGEYVSLAQVETVLKMCPLVEQICAVADSKQMFVVGLIVPNETQLKALYEKVTGSPPADFKQACQDKAVVKAFLAELTSHGLKSKLQRGEIPARIGLCTEPWTPDSGLVTDAFKLKRKVIEEHFASEIKAMYAS</sequence>
<evidence type="ECO:0000256" key="1">
    <source>
        <dbReference type="ARBA" id="ARBA00006432"/>
    </source>
</evidence>
<name>A0AAV4HFB4_9GAST</name>
<dbReference type="GO" id="GO:0005783">
    <property type="term" value="C:endoplasmic reticulum"/>
    <property type="evidence" value="ECO:0007669"/>
    <property type="project" value="TreeGrafter"/>
</dbReference>
<dbReference type="EMBL" id="BMAT01005578">
    <property type="protein sequence ID" value="GFR96409.1"/>
    <property type="molecule type" value="Genomic_DNA"/>
</dbReference>
<evidence type="ECO:0000256" key="4">
    <source>
        <dbReference type="ARBA" id="ARBA00022832"/>
    </source>
</evidence>
<proteinExistence type="inferred from homology"/>
<comment type="catalytic activity">
    <reaction evidence="7">
        <text>a long-chain fatty acid + ATP + CoA = a long-chain fatty acyl-CoA + AMP + diphosphate</text>
        <dbReference type="Rhea" id="RHEA:15421"/>
        <dbReference type="ChEBI" id="CHEBI:30616"/>
        <dbReference type="ChEBI" id="CHEBI:33019"/>
        <dbReference type="ChEBI" id="CHEBI:57287"/>
        <dbReference type="ChEBI" id="CHEBI:57560"/>
        <dbReference type="ChEBI" id="CHEBI:83139"/>
        <dbReference type="ChEBI" id="CHEBI:456215"/>
        <dbReference type="EC" id="6.2.1.3"/>
    </reaction>
</comment>
<evidence type="ECO:0000256" key="7">
    <source>
        <dbReference type="ARBA" id="ARBA00036813"/>
    </source>
</evidence>
<keyword evidence="8" id="KW-0472">Membrane</keyword>
<accession>A0AAV4HFB4</accession>
<dbReference type="SUPFAM" id="SSF56801">
    <property type="entry name" value="Acetyl-CoA synthetase-like"/>
    <property type="match status" value="1"/>
</dbReference>
<organism evidence="10 11">
    <name type="scientific">Elysia marginata</name>
    <dbReference type="NCBI Taxonomy" id="1093978"/>
    <lineage>
        <taxon>Eukaryota</taxon>
        <taxon>Metazoa</taxon>
        <taxon>Spiralia</taxon>
        <taxon>Lophotrochozoa</taxon>
        <taxon>Mollusca</taxon>
        <taxon>Gastropoda</taxon>
        <taxon>Heterobranchia</taxon>
        <taxon>Euthyneura</taxon>
        <taxon>Panpulmonata</taxon>
        <taxon>Sacoglossa</taxon>
        <taxon>Placobranchoidea</taxon>
        <taxon>Plakobranchidae</taxon>
        <taxon>Elysia</taxon>
    </lineage>
</organism>
<evidence type="ECO:0000256" key="5">
    <source>
        <dbReference type="ARBA" id="ARBA00022840"/>
    </source>
</evidence>
<feature type="domain" description="AMP-dependent synthetase/ligase" evidence="9">
    <location>
        <begin position="114"/>
        <end position="534"/>
    </location>
</feature>
<dbReference type="PANTHER" id="PTHR43272:SF83">
    <property type="entry name" value="ACYL-COA SYNTHETASE LONG-CHAIN, ISOFORM J"/>
    <property type="match status" value="1"/>
</dbReference>
<comment type="similarity">
    <text evidence="1">Belongs to the ATP-dependent AMP-binding enzyme family.</text>
</comment>
<dbReference type="GO" id="GO:0004467">
    <property type="term" value="F:long-chain fatty acid-CoA ligase activity"/>
    <property type="evidence" value="ECO:0007669"/>
    <property type="project" value="UniProtKB-EC"/>
</dbReference>
<dbReference type="AlphaFoldDB" id="A0AAV4HFB4"/>
<keyword evidence="11" id="KW-1185">Reference proteome</keyword>
<dbReference type="GO" id="GO:0005811">
    <property type="term" value="C:lipid droplet"/>
    <property type="evidence" value="ECO:0007669"/>
    <property type="project" value="TreeGrafter"/>
</dbReference>
<feature type="transmembrane region" description="Helical" evidence="8">
    <location>
        <begin position="12"/>
        <end position="31"/>
    </location>
</feature>
<dbReference type="Pfam" id="PF00501">
    <property type="entry name" value="AMP-binding"/>
    <property type="match status" value="1"/>
</dbReference>
<reference evidence="10 11" key="1">
    <citation type="journal article" date="2021" name="Elife">
        <title>Chloroplast acquisition without the gene transfer in kleptoplastic sea slugs, Plakobranchus ocellatus.</title>
        <authorList>
            <person name="Maeda T."/>
            <person name="Takahashi S."/>
            <person name="Yoshida T."/>
            <person name="Shimamura S."/>
            <person name="Takaki Y."/>
            <person name="Nagai Y."/>
            <person name="Toyoda A."/>
            <person name="Suzuki Y."/>
            <person name="Arimoto A."/>
            <person name="Ishii H."/>
            <person name="Satoh N."/>
            <person name="Nishiyama T."/>
            <person name="Hasebe M."/>
            <person name="Maruyama T."/>
            <person name="Minagawa J."/>
            <person name="Obokata J."/>
            <person name="Shigenobu S."/>
        </authorList>
    </citation>
    <scope>NUCLEOTIDE SEQUENCE [LARGE SCALE GENOMIC DNA]</scope>
</reference>
<keyword evidence="8" id="KW-0812">Transmembrane</keyword>
<keyword evidence="4" id="KW-0443">Lipid metabolism</keyword>
<dbReference type="EC" id="6.2.1.3" evidence="6"/>
<keyword evidence="2 10" id="KW-0436">Ligase</keyword>
<evidence type="ECO:0000256" key="2">
    <source>
        <dbReference type="ARBA" id="ARBA00022598"/>
    </source>
</evidence>
<dbReference type="GO" id="GO:0035336">
    <property type="term" value="P:long-chain fatty-acyl-CoA metabolic process"/>
    <property type="evidence" value="ECO:0007669"/>
    <property type="project" value="TreeGrafter"/>
</dbReference>
<comment type="caution">
    <text evidence="10">The sequence shown here is derived from an EMBL/GenBank/DDBJ whole genome shotgun (WGS) entry which is preliminary data.</text>
</comment>
<evidence type="ECO:0000256" key="6">
    <source>
        <dbReference type="ARBA" id="ARBA00026121"/>
    </source>
</evidence>
<evidence type="ECO:0000256" key="3">
    <source>
        <dbReference type="ARBA" id="ARBA00022741"/>
    </source>
</evidence>
<dbReference type="InterPro" id="IPR000873">
    <property type="entry name" value="AMP-dep_synth/lig_dom"/>
</dbReference>
<evidence type="ECO:0000256" key="8">
    <source>
        <dbReference type="SAM" id="Phobius"/>
    </source>
</evidence>
<keyword evidence="8" id="KW-1133">Transmembrane helix</keyword>
<dbReference type="Gene3D" id="3.40.50.12780">
    <property type="entry name" value="N-terminal domain of ligase-like"/>
    <property type="match status" value="1"/>
</dbReference>
<protein>
    <recommendedName>
        <fullName evidence="6">long-chain-fatty-acid--CoA ligase</fullName>
        <ecNumber evidence="6">6.2.1.3</ecNumber>
    </recommendedName>
</protein>
<keyword evidence="3" id="KW-0547">Nucleotide-binding</keyword>
<keyword evidence="5" id="KW-0067">ATP-binding</keyword>
<dbReference type="GO" id="GO:0005524">
    <property type="term" value="F:ATP binding"/>
    <property type="evidence" value="ECO:0007669"/>
    <property type="project" value="UniProtKB-KW"/>
</dbReference>
<dbReference type="GO" id="GO:0005886">
    <property type="term" value="C:plasma membrane"/>
    <property type="evidence" value="ECO:0007669"/>
    <property type="project" value="TreeGrafter"/>
</dbReference>
<dbReference type="Proteomes" id="UP000762676">
    <property type="component" value="Unassembled WGS sequence"/>
</dbReference>
<evidence type="ECO:0000313" key="10">
    <source>
        <dbReference type="EMBL" id="GFR96409.1"/>
    </source>
</evidence>
<dbReference type="InterPro" id="IPR020845">
    <property type="entry name" value="AMP-binding_CS"/>
</dbReference>
<dbReference type="GO" id="GO:0030182">
    <property type="term" value="P:neuron differentiation"/>
    <property type="evidence" value="ECO:0007669"/>
    <property type="project" value="TreeGrafter"/>
</dbReference>
<dbReference type="PANTHER" id="PTHR43272">
    <property type="entry name" value="LONG-CHAIN-FATTY-ACID--COA LIGASE"/>
    <property type="match status" value="1"/>
</dbReference>
<gene>
    <name evidence="10" type="ORF">ElyMa_002720500</name>
</gene>
<keyword evidence="4" id="KW-0276">Fatty acid metabolism</keyword>
<dbReference type="PROSITE" id="PS00455">
    <property type="entry name" value="AMP_BINDING"/>
    <property type="match status" value="1"/>
</dbReference>
<evidence type="ECO:0000259" key="9">
    <source>
        <dbReference type="Pfam" id="PF00501"/>
    </source>
</evidence>
<evidence type="ECO:0000313" key="11">
    <source>
        <dbReference type="Proteomes" id="UP000762676"/>
    </source>
</evidence>